<dbReference type="EC" id="5.3.3.2" evidence="11"/>
<comment type="function">
    <text evidence="11">Involved in the biosynthesis of isoprenoids. Catalyzes the 1,3-allylic rearrangement of the homoallylic substrate isopentenyl (IPP) to its allylic isomer, dimethylallyl diphosphate (DMAPP).</text>
</comment>
<sequence length="343" mass="36925">MGTLERKRKHLEACLEGPVAYQRTTTGLEAYRLRYQALAGLALEEVDLTTSFLGKTLKAPFLIGAMTGGEEKGERINLALAEAAEALGVGMMLGSSRIVLERPEALRSFRVRKVAPRLLLVANLGLVQLSRYGRDDLLRLMELLEADALAFHVNPLQEAVQKGDTDFRGLVERLKALLPLPFPVLVKEVGHGLSRGAALALKGLPLAAVDVAGAGGTSWARVEEWVRYGEVRHPELCEIGIPTAQAILEVREVLPDTPLIASGGVYTGTDAVKALALGADLVAVARPLLRPALEGAERVQAWIADYLEEMRLALFAVGAKTPREARGRVEEAQPGPARRSSGP</sequence>
<dbReference type="RefSeq" id="WP_038064453.1">
    <property type="nucleotide sequence ID" value="NZ_JPSL02000035.1"/>
</dbReference>
<feature type="binding site" evidence="11">
    <location>
        <begin position="6"/>
        <end position="7"/>
    </location>
    <ligand>
        <name>substrate</name>
    </ligand>
</feature>
<dbReference type="PANTHER" id="PTHR43665:SF1">
    <property type="entry name" value="ISOPENTENYL-DIPHOSPHATE DELTA-ISOMERASE"/>
    <property type="match status" value="1"/>
</dbReference>
<keyword evidence="8 11" id="KW-0414">Isoprene biosynthesis</keyword>
<evidence type="ECO:0000259" key="12">
    <source>
        <dbReference type="Pfam" id="PF01070"/>
    </source>
</evidence>
<comment type="cofactor">
    <cofactor evidence="11">
        <name>NADPH</name>
        <dbReference type="ChEBI" id="CHEBI:57783"/>
    </cofactor>
</comment>
<keyword evidence="4 11" id="KW-0288">FMN</keyword>
<dbReference type="PIRSF" id="PIRSF003314">
    <property type="entry name" value="IPP_isomerase"/>
    <property type="match status" value="1"/>
</dbReference>
<evidence type="ECO:0000256" key="10">
    <source>
        <dbReference type="ARBA" id="ARBA00025810"/>
    </source>
</evidence>
<dbReference type="InterPro" id="IPR000262">
    <property type="entry name" value="FMN-dep_DH"/>
</dbReference>
<dbReference type="GO" id="GO:0004452">
    <property type="term" value="F:isopentenyl-diphosphate delta-isomerase activity"/>
    <property type="evidence" value="ECO:0007669"/>
    <property type="project" value="UniProtKB-UniRule"/>
</dbReference>
<comment type="subunit">
    <text evidence="10 11">Homooctamer. Dimer of tetramers.</text>
</comment>
<evidence type="ECO:0000256" key="4">
    <source>
        <dbReference type="ARBA" id="ARBA00022643"/>
    </source>
</evidence>
<feature type="domain" description="FMN-dependent dehydrogenase" evidence="12">
    <location>
        <begin position="206"/>
        <end position="325"/>
    </location>
</feature>
<evidence type="ECO:0000256" key="8">
    <source>
        <dbReference type="ARBA" id="ARBA00023229"/>
    </source>
</evidence>
<dbReference type="GO" id="GO:0010181">
    <property type="term" value="F:FMN binding"/>
    <property type="evidence" value="ECO:0007669"/>
    <property type="project" value="UniProtKB-UniRule"/>
</dbReference>
<evidence type="ECO:0000256" key="7">
    <source>
        <dbReference type="ARBA" id="ARBA00022857"/>
    </source>
</evidence>
<proteinExistence type="inferred from homology"/>
<feature type="domain" description="FMN-dependent dehydrogenase" evidence="12">
    <location>
        <begin position="10"/>
        <end position="96"/>
    </location>
</feature>
<feature type="binding site" evidence="11">
    <location>
        <begin position="285"/>
        <end position="286"/>
    </location>
    <ligand>
        <name>FMN</name>
        <dbReference type="ChEBI" id="CHEBI:58210"/>
    </ligand>
</feature>
<feature type="binding site" evidence="11">
    <location>
        <position position="157"/>
    </location>
    <ligand>
        <name>substrate</name>
    </ligand>
</feature>
<dbReference type="STRING" id="276.THFILI_01360"/>
<dbReference type="SUPFAM" id="SSF51395">
    <property type="entry name" value="FMN-linked oxidoreductases"/>
    <property type="match status" value="1"/>
</dbReference>
<feature type="binding site" evidence="11">
    <location>
        <position position="158"/>
    </location>
    <ligand>
        <name>Mg(2+)</name>
        <dbReference type="ChEBI" id="CHEBI:18420"/>
    </ligand>
</feature>
<keyword evidence="14" id="KW-1185">Reference proteome</keyword>
<dbReference type="Gene3D" id="3.20.20.70">
    <property type="entry name" value="Aldolase class I"/>
    <property type="match status" value="1"/>
</dbReference>
<feature type="binding site" evidence="11">
    <location>
        <position position="95"/>
    </location>
    <ligand>
        <name>FMN</name>
        <dbReference type="ChEBI" id="CHEBI:58210"/>
    </ligand>
</feature>
<reference evidence="13 14" key="1">
    <citation type="journal article" date="2015" name="Genome Announc.">
        <title>Draft Genome Sequence of the Thermophile Thermus filiformis ATCC 43280, Producer of Carotenoid-(Di)glucoside-Branched Fatty Acid (Di)esters and Source of Hyperthermostable Enzymes of Biotechnological Interest.</title>
        <authorList>
            <person name="Mandelli F."/>
            <person name="Oliveira Ramires B."/>
            <person name="Couger M.B."/>
            <person name="Paixao D.A."/>
            <person name="Camilo C.M."/>
            <person name="Polikarpov I."/>
            <person name="Prade R."/>
            <person name="Riano-Pachon D.M."/>
            <person name="Squina F.M."/>
        </authorList>
    </citation>
    <scope>NUCLEOTIDE SEQUENCE [LARGE SCALE GENOMIC DNA]</scope>
    <source>
        <strain evidence="13 14">ATCC 43280</strain>
    </source>
</reference>
<comment type="catalytic activity">
    <reaction evidence="11">
        <text>isopentenyl diphosphate = dimethylallyl diphosphate</text>
        <dbReference type="Rhea" id="RHEA:23284"/>
        <dbReference type="ChEBI" id="CHEBI:57623"/>
        <dbReference type="ChEBI" id="CHEBI:128769"/>
        <dbReference type="EC" id="5.3.3.2"/>
    </reaction>
</comment>
<feature type="binding site" evidence="11">
    <location>
        <position position="217"/>
    </location>
    <ligand>
        <name>FMN</name>
        <dbReference type="ChEBI" id="CHEBI:58210"/>
    </ligand>
</feature>
<dbReference type="PATRIC" id="fig|276.5.peg.1342"/>
<dbReference type="EMBL" id="JPSL02000035">
    <property type="protein sequence ID" value="KGQ21842.1"/>
    <property type="molecule type" value="Genomic_DNA"/>
</dbReference>
<dbReference type="GO" id="GO:0005737">
    <property type="term" value="C:cytoplasm"/>
    <property type="evidence" value="ECO:0007669"/>
    <property type="project" value="UniProtKB-SubCell"/>
</dbReference>
<comment type="caution">
    <text evidence="13">The sequence shown here is derived from an EMBL/GenBank/DDBJ whole genome shotgun (WGS) entry which is preliminary data.</text>
</comment>
<dbReference type="SMART" id="SM01240">
    <property type="entry name" value="IMPDH"/>
    <property type="match status" value="1"/>
</dbReference>
<keyword evidence="6 11" id="KW-0460">Magnesium</keyword>
<gene>
    <name evidence="11" type="primary">fni</name>
    <name evidence="13" type="ORF">THFILI_01360</name>
</gene>
<dbReference type="PANTHER" id="PTHR43665">
    <property type="entry name" value="ISOPENTENYL-DIPHOSPHATE DELTA-ISOMERASE"/>
    <property type="match status" value="1"/>
</dbReference>
<dbReference type="HAMAP" id="MF_00354">
    <property type="entry name" value="Idi_2"/>
    <property type="match status" value="1"/>
</dbReference>
<dbReference type="InterPro" id="IPR013785">
    <property type="entry name" value="Aldolase_TIM"/>
</dbReference>
<evidence type="ECO:0000256" key="6">
    <source>
        <dbReference type="ARBA" id="ARBA00022842"/>
    </source>
</evidence>
<evidence type="ECO:0000313" key="14">
    <source>
        <dbReference type="Proteomes" id="UP000030364"/>
    </source>
</evidence>
<dbReference type="Proteomes" id="UP000030364">
    <property type="component" value="Unassembled WGS sequence"/>
</dbReference>
<comment type="caution">
    <text evidence="11">Lacks conserved residue(s) required for the propagation of feature annotation.</text>
</comment>
<comment type="cofactor">
    <cofactor evidence="11">
        <name>Mg(2+)</name>
        <dbReference type="ChEBI" id="CHEBI:18420"/>
    </cofactor>
</comment>
<feature type="binding site" evidence="11">
    <location>
        <position position="123"/>
    </location>
    <ligand>
        <name>FMN</name>
        <dbReference type="ChEBI" id="CHEBI:58210"/>
    </ligand>
</feature>
<accession>A0A0A2WSU6</accession>
<dbReference type="GO" id="GO:0070402">
    <property type="term" value="F:NADPH binding"/>
    <property type="evidence" value="ECO:0007669"/>
    <property type="project" value="UniProtKB-UniRule"/>
</dbReference>
<dbReference type="GO" id="GO:0008299">
    <property type="term" value="P:isoprenoid biosynthetic process"/>
    <property type="evidence" value="ECO:0007669"/>
    <property type="project" value="UniProtKB-UniRule"/>
</dbReference>
<feature type="binding site" evidence="11">
    <location>
        <position position="187"/>
    </location>
    <ligand>
        <name>FMN</name>
        <dbReference type="ChEBI" id="CHEBI:58210"/>
    </ligand>
</feature>
<comment type="similarity">
    <text evidence="11">Belongs to the IPP isomerase type 2 family.</text>
</comment>
<keyword evidence="3 11" id="KW-0285">Flavoprotein</keyword>
<dbReference type="GO" id="GO:0016491">
    <property type="term" value="F:oxidoreductase activity"/>
    <property type="evidence" value="ECO:0007669"/>
    <property type="project" value="InterPro"/>
</dbReference>
<feature type="binding site" evidence="11">
    <location>
        <begin position="95"/>
        <end position="97"/>
    </location>
    <ligand>
        <name>substrate</name>
    </ligand>
</feature>
<dbReference type="Pfam" id="PF01070">
    <property type="entry name" value="FMN_dh"/>
    <property type="match status" value="2"/>
</dbReference>
<keyword evidence="2 11" id="KW-0963">Cytoplasm</keyword>
<dbReference type="InterPro" id="IPR011179">
    <property type="entry name" value="IPdP_isomerase"/>
</dbReference>
<keyword evidence="7 11" id="KW-0521">NADP</keyword>
<feature type="binding site" evidence="11">
    <location>
        <begin position="65"/>
        <end position="67"/>
    </location>
    <ligand>
        <name>FMN</name>
        <dbReference type="ChEBI" id="CHEBI:58210"/>
    </ligand>
</feature>
<evidence type="ECO:0000256" key="5">
    <source>
        <dbReference type="ARBA" id="ARBA00022723"/>
    </source>
</evidence>
<evidence type="ECO:0000313" key="13">
    <source>
        <dbReference type="EMBL" id="KGQ21842.1"/>
    </source>
</evidence>
<dbReference type="AlphaFoldDB" id="A0A0A2WSU6"/>
<comment type="subcellular location">
    <subcellularLocation>
        <location evidence="11">Cytoplasm</location>
    </subcellularLocation>
</comment>
<name>A0A0A2WSU6_THEFI</name>
<keyword evidence="5 11" id="KW-0479">Metal-binding</keyword>
<dbReference type="OrthoDB" id="9795032at2"/>
<dbReference type="CDD" id="cd02811">
    <property type="entry name" value="IDI-2_FMN"/>
    <property type="match status" value="1"/>
</dbReference>
<evidence type="ECO:0000256" key="2">
    <source>
        <dbReference type="ARBA" id="ARBA00022490"/>
    </source>
</evidence>
<dbReference type="GO" id="GO:0000287">
    <property type="term" value="F:magnesium ion binding"/>
    <property type="evidence" value="ECO:0007669"/>
    <property type="project" value="UniProtKB-UniRule"/>
</dbReference>
<evidence type="ECO:0000256" key="11">
    <source>
        <dbReference type="HAMAP-Rule" id="MF_00354"/>
    </source>
</evidence>
<keyword evidence="9 11" id="KW-0413">Isomerase</keyword>
<evidence type="ECO:0000256" key="1">
    <source>
        <dbReference type="ARBA" id="ARBA00001917"/>
    </source>
</evidence>
<evidence type="ECO:0000256" key="9">
    <source>
        <dbReference type="ARBA" id="ARBA00023235"/>
    </source>
</evidence>
<organism evidence="13 14">
    <name type="scientific">Thermus filiformis</name>
    <dbReference type="NCBI Taxonomy" id="276"/>
    <lineage>
        <taxon>Bacteria</taxon>
        <taxon>Thermotogati</taxon>
        <taxon>Deinococcota</taxon>
        <taxon>Deinococci</taxon>
        <taxon>Thermales</taxon>
        <taxon>Thermaceae</taxon>
        <taxon>Thermus</taxon>
    </lineage>
</organism>
<dbReference type="NCBIfam" id="TIGR02151">
    <property type="entry name" value="IPP_isom_2"/>
    <property type="match status" value="1"/>
</dbReference>
<comment type="cofactor">
    <cofactor evidence="1 11">
        <name>FMN</name>
        <dbReference type="ChEBI" id="CHEBI:58210"/>
    </cofactor>
</comment>
<evidence type="ECO:0000256" key="3">
    <source>
        <dbReference type="ARBA" id="ARBA00022630"/>
    </source>
</evidence>
<protein>
    <recommendedName>
        <fullName evidence="11">Isopentenyl-diphosphate delta-isomerase</fullName>
        <shortName evidence="11">IPP isomerase</shortName>
        <ecNumber evidence="11">5.3.3.2</ecNumber>
    </recommendedName>
    <alternativeName>
        <fullName evidence="11">Isopentenyl diphosphate:dimethylallyl diphosphate isomerase</fullName>
    </alternativeName>
    <alternativeName>
        <fullName evidence="11">Isopentenyl pyrophosphate isomerase</fullName>
    </alternativeName>
    <alternativeName>
        <fullName evidence="11">Type 2 isopentenyl diphosphate isomerase</fullName>
        <shortName evidence="11">IDI-2</shortName>
    </alternativeName>
</protein>